<evidence type="ECO:0000313" key="3">
    <source>
        <dbReference type="Proteomes" id="UP001457282"/>
    </source>
</evidence>
<organism evidence="2 3">
    <name type="scientific">Rubus argutus</name>
    <name type="common">Southern blackberry</name>
    <dbReference type="NCBI Taxonomy" id="59490"/>
    <lineage>
        <taxon>Eukaryota</taxon>
        <taxon>Viridiplantae</taxon>
        <taxon>Streptophyta</taxon>
        <taxon>Embryophyta</taxon>
        <taxon>Tracheophyta</taxon>
        <taxon>Spermatophyta</taxon>
        <taxon>Magnoliopsida</taxon>
        <taxon>eudicotyledons</taxon>
        <taxon>Gunneridae</taxon>
        <taxon>Pentapetalae</taxon>
        <taxon>rosids</taxon>
        <taxon>fabids</taxon>
        <taxon>Rosales</taxon>
        <taxon>Rosaceae</taxon>
        <taxon>Rosoideae</taxon>
        <taxon>Rosoideae incertae sedis</taxon>
        <taxon>Rubus</taxon>
    </lineage>
</organism>
<evidence type="ECO:0000313" key="2">
    <source>
        <dbReference type="EMBL" id="KAK9912253.1"/>
    </source>
</evidence>
<comment type="caution">
    <text evidence="2">The sequence shown here is derived from an EMBL/GenBank/DDBJ whole genome shotgun (WGS) entry which is preliminary data.</text>
</comment>
<keyword evidence="3" id="KW-1185">Reference proteome</keyword>
<dbReference type="EMBL" id="JBEDUW010000007">
    <property type="protein sequence ID" value="KAK9912253.1"/>
    <property type="molecule type" value="Genomic_DNA"/>
</dbReference>
<gene>
    <name evidence="2" type="ORF">M0R45_036124</name>
</gene>
<proteinExistence type="predicted"/>
<sequence length="83" mass="9050">MVEVYEWLLALVAGENVNSSSLVAAVRRCGVDWTRRDRRRGKRRRRKESAGQIDDVREFGIDTGGEQGSDGVLGIEGGVNGGC</sequence>
<dbReference type="Proteomes" id="UP001457282">
    <property type="component" value="Unassembled WGS sequence"/>
</dbReference>
<feature type="region of interest" description="Disordered" evidence="1">
    <location>
        <begin position="57"/>
        <end position="83"/>
    </location>
</feature>
<accession>A0AAW1VV84</accession>
<name>A0AAW1VV84_RUBAR</name>
<reference evidence="2 3" key="1">
    <citation type="journal article" date="2023" name="G3 (Bethesda)">
        <title>A chromosome-length genome assembly and annotation of blackberry (Rubus argutus, cv. 'Hillquist').</title>
        <authorList>
            <person name="Bruna T."/>
            <person name="Aryal R."/>
            <person name="Dudchenko O."/>
            <person name="Sargent D.J."/>
            <person name="Mead D."/>
            <person name="Buti M."/>
            <person name="Cavallini A."/>
            <person name="Hytonen T."/>
            <person name="Andres J."/>
            <person name="Pham M."/>
            <person name="Weisz D."/>
            <person name="Mascagni F."/>
            <person name="Usai G."/>
            <person name="Natali L."/>
            <person name="Bassil N."/>
            <person name="Fernandez G.E."/>
            <person name="Lomsadze A."/>
            <person name="Armour M."/>
            <person name="Olukolu B."/>
            <person name="Poorten T."/>
            <person name="Britton C."/>
            <person name="Davik J."/>
            <person name="Ashrafi H."/>
            <person name="Aiden E.L."/>
            <person name="Borodovsky M."/>
            <person name="Worthington M."/>
        </authorList>
    </citation>
    <scope>NUCLEOTIDE SEQUENCE [LARGE SCALE GENOMIC DNA]</scope>
    <source>
        <strain evidence="2">PI 553951</strain>
    </source>
</reference>
<dbReference type="AlphaFoldDB" id="A0AAW1VV84"/>
<feature type="compositionally biased region" description="Gly residues" evidence="1">
    <location>
        <begin position="74"/>
        <end position="83"/>
    </location>
</feature>
<evidence type="ECO:0000256" key="1">
    <source>
        <dbReference type="SAM" id="MobiDB-lite"/>
    </source>
</evidence>
<protein>
    <submittedName>
        <fullName evidence="2">Uncharacterized protein</fullName>
    </submittedName>
</protein>